<reference evidence="6" key="1">
    <citation type="submission" date="2020-08" db="EMBL/GenBank/DDBJ databases">
        <title>Multicomponent nature underlies the extraordinary mechanical properties of spider dragline silk.</title>
        <authorList>
            <person name="Kono N."/>
            <person name="Nakamura H."/>
            <person name="Mori M."/>
            <person name="Yoshida Y."/>
            <person name="Ohtoshi R."/>
            <person name="Malay A.D."/>
            <person name="Moran D.A.P."/>
            <person name="Tomita M."/>
            <person name="Numata K."/>
            <person name="Arakawa K."/>
        </authorList>
    </citation>
    <scope>NUCLEOTIDE SEQUENCE</scope>
</reference>
<dbReference type="Proteomes" id="UP000886998">
    <property type="component" value="Unassembled WGS sequence"/>
</dbReference>
<accession>A0A8X7C3Q8</accession>
<feature type="transmembrane region" description="Helical" evidence="5">
    <location>
        <begin position="159"/>
        <end position="185"/>
    </location>
</feature>
<protein>
    <submittedName>
        <fullName evidence="6">Synaptic vesicle 2-related protein</fullName>
    </submittedName>
</protein>
<dbReference type="AlphaFoldDB" id="A0A8X7C3Q8"/>
<keyword evidence="3 5" id="KW-1133">Transmembrane helix</keyword>
<comment type="subcellular location">
    <subcellularLocation>
        <location evidence="1">Membrane</location>
        <topology evidence="1">Multi-pass membrane protein</topology>
    </subcellularLocation>
</comment>
<dbReference type="Pfam" id="PF00083">
    <property type="entry name" value="Sugar_tr"/>
    <property type="match status" value="1"/>
</dbReference>
<comment type="caution">
    <text evidence="6">The sequence shown here is derived from an EMBL/GenBank/DDBJ whole genome shotgun (WGS) entry which is preliminary data.</text>
</comment>
<evidence type="ECO:0000256" key="2">
    <source>
        <dbReference type="ARBA" id="ARBA00022692"/>
    </source>
</evidence>
<evidence type="ECO:0000256" key="3">
    <source>
        <dbReference type="ARBA" id="ARBA00022989"/>
    </source>
</evidence>
<organism evidence="6 7">
    <name type="scientific">Trichonephila inaurata madagascariensis</name>
    <dbReference type="NCBI Taxonomy" id="2747483"/>
    <lineage>
        <taxon>Eukaryota</taxon>
        <taxon>Metazoa</taxon>
        <taxon>Ecdysozoa</taxon>
        <taxon>Arthropoda</taxon>
        <taxon>Chelicerata</taxon>
        <taxon>Arachnida</taxon>
        <taxon>Araneae</taxon>
        <taxon>Araneomorphae</taxon>
        <taxon>Entelegynae</taxon>
        <taxon>Araneoidea</taxon>
        <taxon>Nephilidae</taxon>
        <taxon>Trichonephila</taxon>
        <taxon>Trichonephila inaurata</taxon>
    </lineage>
</organism>
<keyword evidence="4 5" id="KW-0472">Membrane</keyword>
<sequence>MTKINDLLMANKCALNISEQKLSELSLAGNQSEGFIAFSEITKTVPCAEFPILNYVHLFWTSCGEIPGISCDVVPFKECCSFFPGDIYFLARVPNRKVICIAGNLSVIIGVGMDIIYMEQKIPLIIYVILFFARSVIAALSQLVFIISSEAYPTTLRSIGLGSSAAFGWVGAAMVPVATQALVIAYPKPVIFTKGTIILLAGIAVICLPKDKKDVKLEDFTGDEINSNTKNTSEEKKP</sequence>
<dbReference type="GO" id="GO:0022857">
    <property type="term" value="F:transmembrane transporter activity"/>
    <property type="evidence" value="ECO:0007669"/>
    <property type="project" value="InterPro"/>
</dbReference>
<evidence type="ECO:0000313" key="6">
    <source>
        <dbReference type="EMBL" id="GFY55966.1"/>
    </source>
</evidence>
<gene>
    <name evidence="6" type="primary">svop_1</name>
    <name evidence="6" type="ORF">TNIN_130601</name>
</gene>
<evidence type="ECO:0000256" key="4">
    <source>
        <dbReference type="ARBA" id="ARBA00023136"/>
    </source>
</evidence>
<dbReference type="OrthoDB" id="4139357at2759"/>
<feature type="transmembrane region" description="Helical" evidence="5">
    <location>
        <begin position="98"/>
        <end position="118"/>
    </location>
</feature>
<evidence type="ECO:0000313" key="7">
    <source>
        <dbReference type="Proteomes" id="UP000886998"/>
    </source>
</evidence>
<evidence type="ECO:0000256" key="1">
    <source>
        <dbReference type="ARBA" id="ARBA00004141"/>
    </source>
</evidence>
<keyword evidence="2 5" id="KW-0812">Transmembrane</keyword>
<dbReference type="SUPFAM" id="SSF103473">
    <property type="entry name" value="MFS general substrate transporter"/>
    <property type="match status" value="1"/>
</dbReference>
<dbReference type="InterPro" id="IPR036259">
    <property type="entry name" value="MFS_trans_sf"/>
</dbReference>
<name>A0A8X7C3Q8_9ARAC</name>
<feature type="transmembrane region" description="Helical" evidence="5">
    <location>
        <begin position="124"/>
        <end position="147"/>
    </location>
</feature>
<dbReference type="GO" id="GO:0016020">
    <property type="term" value="C:membrane"/>
    <property type="evidence" value="ECO:0007669"/>
    <property type="project" value="UniProtKB-SubCell"/>
</dbReference>
<dbReference type="PANTHER" id="PTHR24064">
    <property type="entry name" value="SOLUTE CARRIER FAMILY 22 MEMBER"/>
    <property type="match status" value="1"/>
</dbReference>
<dbReference type="EMBL" id="BMAV01010682">
    <property type="protein sequence ID" value="GFY55966.1"/>
    <property type="molecule type" value="Genomic_DNA"/>
</dbReference>
<evidence type="ECO:0000256" key="5">
    <source>
        <dbReference type="SAM" id="Phobius"/>
    </source>
</evidence>
<dbReference type="Gene3D" id="1.20.1250.20">
    <property type="entry name" value="MFS general substrate transporter like domains"/>
    <property type="match status" value="1"/>
</dbReference>
<proteinExistence type="predicted"/>
<feature type="transmembrane region" description="Helical" evidence="5">
    <location>
        <begin position="191"/>
        <end position="208"/>
    </location>
</feature>
<keyword evidence="7" id="KW-1185">Reference proteome</keyword>
<dbReference type="InterPro" id="IPR005828">
    <property type="entry name" value="MFS_sugar_transport-like"/>
</dbReference>